<dbReference type="GO" id="GO:0016020">
    <property type="term" value="C:membrane"/>
    <property type="evidence" value="ECO:0007669"/>
    <property type="project" value="UniProtKB-SubCell"/>
</dbReference>
<evidence type="ECO:0000256" key="2">
    <source>
        <dbReference type="ARBA" id="ARBA00022692"/>
    </source>
</evidence>
<evidence type="ECO:0000313" key="9">
    <source>
        <dbReference type="EMBL" id="KAH6883988.1"/>
    </source>
</evidence>
<evidence type="ECO:0000256" key="1">
    <source>
        <dbReference type="ARBA" id="ARBA00004141"/>
    </source>
</evidence>
<evidence type="ECO:0000256" key="3">
    <source>
        <dbReference type="ARBA" id="ARBA00022989"/>
    </source>
</evidence>
<protein>
    <recommendedName>
        <fullName evidence="8">Rhodopsin domain-containing protein</fullName>
    </recommendedName>
</protein>
<feature type="transmembrane region" description="Helical" evidence="7">
    <location>
        <begin position="255"/>
        <end position="277"/>
    </location>
</feature>
<evidence type="ECO:0000259" key="8">
    <source>
        <dbReference type="Pfam" id="PF20684"/>
    </source>
</evidence>
<sequence length="386" mass="43434">MRLRSTPPSGSHICIPISVVDMRDQDEAIQLIRCSSLEWTFLVLAITLVVARICVRVFMKRDRLNVSDIWLIIAAFSALGLVVCDTMAYKAHVMDNFTTTSVSIWKSRFAVNYFFDIGMYFPKFSIISFYHKLVPVTKPHMRIALYVLMGITTSCFLVTFFSLTFWCGPNVSSNWSANEHTCRSFTSLVLTRINWSLNFTTEVLNVIFPFPLVLDLKILRRREKIGLMVIFGLGIITVAVSLGRFIFMAKLGDDISIYVWATAEFCVSIIVVSLTALRPLLRKVAQMVTSSVTGSDTNTKTGYRVASAGHQARSTQAKAGRTQNRGICWRSETNTQQGGTVEEDNGSNSSEIQLNNINTNKVLKKEEISISTEEYSNKEHSARPWV</sequence>
<keyword evidence="10" id="KW-1185">Reference proteome</keyword>
<feature type="transmembrane region" description="Helical" evidence="7">
    <location>
        <begin position="195"/>
        <end position="214"/>
    </location>
</feature>
<feature type="transmembrane region" description="Helical" evidence="7">
    <location>
        <begin position="226"/>
        <end position="249"/>
    </location>
</feature>
<comment type="subcellular location">
    <subcellularLocation>
        <location evidence="1">Membrane</location>
        <topology evidence="1">Multi-pass membrane protein</topology>
    </subcellularLocation>
</comment>
<dbReference type="Pfam" id="PF20684">
    <property type="entry name" value="Fung_rhodopsin"/>
    <property type="match status" value="1"/>
</dbReference>
<evidence type="ECO:0000256" key="5">
    <source>
        <dbReference type="ARBA" id="ARBA00038359"/>
    </source>
</evidence>
<evidence type="ECO:0000256" key="4">
    <source>
        <dbReference type="ARBA" id="ARBA00023136"/>
    </source>
</evidence>
<comment type="caution">
    <text evidence="9">The sequence shown here is derived from an EMBL/GenBank/DDBJ whole genome shotgun (WGS) entry which is preliminary data.</text>
</comment>
<dbReference type="PANTHER" id="PTHR33048">
    <property type="entry name" value="PTH11-LIKE INTEGRAL MEMBRANE PROTEIN (AFU_ORTHOLOGUE AFUA_5G11245)"/>
    <property type="match status" value="1"/>
</dbReference>
<feature type="transmembrane region" description="Helical" evidence="7">
    <location>
        <begin position="143"/>
        <end position="166"/>
    </location>
</feature>
<dbReference type="AlphaFoldDB" id="A0A9P9ALY5"/>
<feature type="compositionally biased region" description="Polar residues" evidence="6">
    <location>
        <begin position="312"/>
        <end position="339"/>
    </location>
</feature>
<keyword evidence="3 7" id="KW-1133">Transmembrane helix</keyword>
<dbReference type="EMBL" id="JAGPYM010000022">
    <property type="protein sequence ID" value="KAH6883988.1"/>
    <property type="molecule type" value="Genomic_DNA"/>
</dbReference>
<dbReference type="PANTHER" id="PTHR33048:SF92">
    <property type="entry name" value="INTEGRAL MEMBRANE PROTEIN"/>
    <property type="match status" value="1"/>
</dbReference>
<keyword evidence="2 7" id="KW-0812">Transmembrane</keyword>
<reference evidence="9 10" key="1">
    <citation type="journal article" date="2021" name="Nat. Commun.">
        <title>Genetic determinants of endophytism in the Arabidopsis root mycobiome.</title>
        <authorList>
            <person name="Mesny F."/>
            <person name="Miyauchi S."/>
            <person name="Thiergart T."/>
            <person name="Pickel B."/>
            <person name="Atanasova L."/>
            <person name="Karlsson M."/>
            <person name="Huettel B."/>
            <person name="Barry K.W."/>
            <person name="Haridas S."/>
            <person name="Chen C."/>
            <person name="Bauer D."/>
            <person name="Andreopoulos W."/>
            <person name="Pangilinan J."/>
            <person name="LaButti K."/>
            <person name="Riley R."/>
            <person name="Lipzen A."/>
            <person name="Clum A."/>
            <person name="Drula E."/>
            <person name="Henrissat B."/>
            <person name="Kohler A."/>
            <person name="Grigoriev I.V."/>
            <person name="Martin F.M."/>
            <person name="Hacquard S."/>
        </authorList>
    </citation>
    <scope>NUCLEOTIDE SEQUENCE [LARGE SCALE GENOMIC DNA]</scope>
    <source>
        <strain evidence="9 10">MPI-CAGE-CH-0241</strain>
    </source>
</reference>
<evidence type="ECO:0000256" key="7">
    <source>
        <dbReference type="SAM" id="Phobius"/>
    </source>
</evidence>
<organism evidence="9 10">
    <name type="scientific">Thelonectria olida</name>
    <dbReference type="NCBI Taxonomy" id="1576542"/>
    <lineage>
        <taxon>Eukaryota</taxon>
        <taxon>Fungi</taxon>
        <taxon>Dikarya</taxon>
        <taxon>Ascomycota</taxon>
        <taxon>Pezizomycotina</taxon>
        <taxon>Sordariomycetes</taxon>
        <taxon>Hypocreomycetidae</taxon>
        <taxon>Hypocreales</taxon>
        <taxon>Nectriaceae</taxon>
        <taxon>Thelonectria</taxon>
    </lineage>
</organism>
<dbReference type="InterPro" id="IPR052337">
    <property type="entry name" value="SAT4-like"/>
</dbReference>
<gene>
    <name evidence="9" type="ORF">B0T10DRAFT_531538</name>
</gene>
<name>A0A9P9ALY5_9HYPO</name>
<accession>A0A9P9ALY5</accession>
<evidence type="ECO:0000256" key="6">
    <source>
        <dbReference type="SAM" id="MobiDB-lite"/>
    </source>
</evidence>
<feature type="domain" description="Rhodopsin" evidence="8">
    <location>
        <begin position="51"/>
        <end position="283"/>
    </location>
</feature>
<feature type="transmembrane region" description="Helical" evidence="7">
    <location>
        <begin position="109"/>
        <end position="131"/>
    </location>
</feature>
<feature type="region of interest" description="Disordered" evidence="6">
    <location>
        <begin position="299"/>
        <end position="352"/>
    </location>
</feature>
<evidence type="ECO:0000313" key="10">
    <source>
        <dbReference type="Proteomes" id="UP000777438"/>
    </source>
</evidence>
<feature type="transmembrane region" description="Helical" evidence="7">
    <location>
        <begin position="39"/>
        <end position="58"/>
    </location>
</feature>
<keyword evidence="4 7" id="KW-0472">Membrane</keyword>
<comment type="similarity">
    <text evidence="5">Belongs to the SAT4 family.</text>
</comment>
<feature type="transmembrane region" description="Helical" evidence="7">
    <location>
        <begin position="70"/>
        <end position="89"/>
    </location>
</feature>
<dbReference type="Proteomes" id="UP000777438">
    <property type="component" value="Unassembled WGS sequence"/>
</dbReference>
<dbReference type="InterPro" id="IPR049326">
    <property type="entry name" value="Rhodopsin_dom_fungi"/>
</dbReference>
<dbReference type="OrthoDB" id="5372266at2759"/>
<proteinExistence type="inferred from homology"/>